<dbReference type="Proteomes" id="UP000234254">
    <property type="component" value="Unassembled WGS sequence"/>
</dbReference>
<keyword evidence="2" id="KW-1185">Reference proteome</keyword>
<dbReference type="EMBL" id="MSFM01000010">
    <property type="protein sequence ID" value="PKY02216.1"/>
    <property type="molecule type" value="Genomic_DNA"/>
</dbReference>
<reference evidence="1" key="1">
    <citation type="submission" date="2016-12" db="EMBL/GenBank/DDBJ databases">
        <title>The genomes of Aspergillus section Nigri reveals drivers in fungal speciation.</title>
        <authorList>
            <consortium name="DOE Joint Genome Institute"/>
            <person name="Vesth T.C."/>
            <person name="Nybo J."/>
            <person name="Theobald S."/>
            <person name="Brandl J."/>
            <person name="Frisvad J.C."/>
            <person name="Nielsen K.F."/>
            <person name="Lyhne E.K."/>
            <person name="Kogle M.E."/>
            <person name="Kuo A."/>
            <person name="Riley R."/>
            <person name="Clum A."/>
            <person name="Nolan M."/>
            <person name="Lipzen A."/>
            <person name="Salamov A."/>
            <person name="Henrissat B."/>
            <person name="Wiebenga A."/>
            <person name="De vries R.P."/>
            <person name="Grigoriev I.V."/>
            <person name="Mortensen U.H."/>
            <person name="Andersen M.R."/>
            <person name="Baker S.E."/>
        </authorList>
    </citation>
    <scope>NUCLEOTIDE SEQUENCE</scope>
    <source>
        <strain evidence="1">IBT 28561</strain>
    </source>
</reference>
<protein>
    <submittedName>
        <fullName evidence="1">Uncharacterized protein</fullName>
    </submittedName>
</protein>
<evidence type="ECO:0000313" key="2">
    <source>
        <dbReference type="Proteomes" id="UP000234254"/>
    </source>
</evidence>
<accession>A0A2I1CX67</accession>
<name>A0A2I1CX67_ASPC2</name>
<dbReference type="AlphaFoldDB" id="A0A2I1CX67"/>
<dbReference type="OrthoDB" id="4459045at2759"/>
<organism evidence="1 2">
    <name type="scientific">Aspergillus campestris (strain IBT 28561)</name>
    <dbReference type="NCBI Taxonomy" id="1392248"/>
    <lineage>
        <taxon>Eukaryota</taxon>
        <taxon>Fungi</taxon>
        <taxon>Dikarya</taxon>
        <taxon>Ascomycota</taxon>
        <taxon>Pezizomycotina</taxon>
        <taxon>Eurotiomycetes</taxon>
        <taxon>Eurotiomycetidae</taxon>
        <taxon>Eurotiales</taxon>
        <taxon>Aspergillaceae</taxon>
        <taxon>Aspergillus</taxon>
        <taxon>Aspergillus subgen. Circumdati</taxon>
    </lineage>
</organism>
<dbReference type="VEuPathDB" id="FungiDB:P168DRAFT_43083"/>
<proteinExistence type="predicted"/>
<sequence length="148" mass="16817">MHSKTLLCTEQVLKQSVYRTGVPKEMQGERLRKILSLPMIRRTVSSRIPFRTGEMIGASIPGIQCRKILIRADPSELGLYKLEAAPLYRGLMIQDERDPDCYVWNNRKLRKLVLDSTWLGFIWLAKSVGAEIVTNGLRCLAEGDLTGR</sequence>
<gene>
    <name evidence="1" type="ORF">P168DRAFT_43083</name>
</gene>
<comment type="caution">
    <text evidence="1">The sequence shown here is derived from an EMBL/GenBank/DDBJ whole genome shotgun (WGS) entry which is preliminary data.</text>
</comment>
<dbReference type="RefSeq" id="XP_024690810.1">
    <property type="nucleotide sequence ID" value="XM_024841940.1"/>
</dbReference>
<dbReference type="GeneID" id="36549469"/>
<evidence type="ECO:0000313" key="1">
    <source>
        <dbReference type="EMBL" id="PKY02216.1"/>
    </source>
</evidence>